<sequence length="286" mass="31245">MSVARCIRELVGERASHVSNVARKGITRVNAKDEIPKEGKRCKTCRSSTSQLHGAQISHHILPSSLPSSSSSFKFTITSKVNKGQTRSPFTLKDQDGRNVSLSKFKGRPVVVYFYPVDEIPGCTKQNDGTGGLALSANQLVKELITSTAYNIWISCDGSEDIEHLGDIASLDDNVELFLSHDDGDRRDLFGTLKRIPSEHAVENSKGLIMARSIILTLTRTDPTLSALGNFAAIGRKELSLCLQGRDILDINKLVGPFGTKVRATQRYGPNKPPISGVTPAEWLRT</sequence>
<dbReference type="PANTHER" id="PTHR42801">
    <property type="entry name" value="THIOREDOXIN-DEPENDENT PEROXIDE REDUCTASE"/>
    <property type="match status" value="1"/>
</dbReference>
<dbReference type="InterPro" id="IPR050924">
    <property type="entry name" value="Peroxiredoxin_BCP/PrxQ"/>
</dbReference>
<reference evidence="11" key="1">
    <citation type="submission" date="2023-03" db="UniProtKB">
        <authorList>
            <consortium name="EnsemblPlants"/>
        </authorList>
    </citation>
    <scope>IDENTIFICATION</scope>
</reference>
<feature type="region of interest" description="Disordered" evidence="9">
    <location>
        <begin position="267"/>
        <end position="286"/>
    </location>
</feature>
<keyword evidence="3" id="KW-0049">Antioxidant</keyword>
<dbReference type="AlphaFoldDB" id="A0A9I9E9K7"/>
<evidence type="ECO:0000259" key="10">
    <source>
        <dbReference type="Pfam" id="PF00578"/>
    </source>
</evidence>
<protein>
    <recommendedName>
        <fullName evidence="7">Peroxiredoxin Q, chloroplastic</fullName>
    </recommendedName>
    <alternativeName>
        <fullName evidence="8">Thioredoxin-dependent peroxiredoxin Q</fullName>
    </alternativeName>
</protein>
<dbReference type="InterPro" id="IPR000866">
    <property type="entry name" value="AhpC/TSA"/>
</dbReference>
<dbReference type="Gramene" id="MELO3C030723.2.1">
    <property type="protein sequence ID" value="MELO3C030723.2.1"/>
    <property type="gene ID" value="MELO3C030723.2"/>
</dbReference>
<dbReference type="SUPFAM" id="SSF52833">
    <property type="entry name" value="Thioredoxin-like"/>
    <property type="match status" value="1"/>
</dbReference>
<proteinExistence type="predicted"/>
<feature type="domain" description="Alkyl hydroperoxide reductase subunit C/ Thiol specific antioxidant" evidence="10">
    <location>
        <begin position="89"/>
        <end position="127"/>
    </location>
</feature>
<evidence type="ECO:0000256" key="7">
    <source>
        <dbReference type="ARBA" id="ARBA00039701"/>
    </source>
</evidence>
<dbReference type="GO" id="GO:0008379">
    <property type="term" value="F:thioredoxin peroxidase activity"/>
    <property type="evidence" value="ECO:0007669"/>
    <property type="project" value="TreeGrafter"/>
</dbReference>
<dbReference type="InterPro" id="IPR036249">
    <property type="entry name" value="Thioredoxin-like_sf"/>
</dbReference>
<dbReference type="GO" id="GO:0009543">
    <property type="term" value="C:chloroplast thylakoid lumen"/>
    <property type="evidence" value="ECO:0007669"/>
    <property type="project" value="UniProtKB-SubCell"/>
</dbReference>
<evidence type="ECO:0000256" key="9">
    <source>
        <dbReference type="SAM" id="MobiDB-lite"/>
    </source>
</evidence>
<keyword evidence="4" id="KW-0560">Oxidoreductase</keyword>
<evidence type="ECO:0000313" key="11">
    <source>
        <dbReference type="EnsemblPlants" id="MELO3C030723.2.1"/>
    </source>
</evidence>
<dbReference type="GO" id="GO:0034599">
    <property type="term" value="P:cellular response to oxidative stress"/>
    <property type="evidence" value="ECO:0007669"/>
    <property type="project" value="TreeGrafter"/>
</dbReference>
<organism evidence="11">
    <name type="scientific">Cucumis melo</name>
    <name type="common">Muskmelon</name>
    <dbReference type="NCBI Taxonomy" id="3656"/>
    <lineage>
        <taxon>Eukaryota</taxon>
        <taxon>Viridiplantae</taxon>
        <taxon>Streptophyta</taxon>
        <taxon>Embryophyta</taxon>
        <taxon>Tracheophyta</taxon>
        <taxon>Spermatophyta</taxon>
        <taxon>Magnoliopsida</taxon>
        <taxon>eudicotyledons</taxon>
        <taxon>Gunneridae</taxon>
        <taxon>Pentapetalae</taxon>
        <taxon>rosids</taxon>
        <taxon>fabids</taxon>
        <taxon>Cucurbitales</taxon>
        <taxon>Cucurbitaceae</taxon>
        <taxon>Benincaseae</taxon>
        <taxon>Cucumis</taxon>
    </lineage>
</organism>
<evidence type="ECO:0000256" key="6">
    <source>
        <dbReference type="ARBA" id="ARBA00023284"/>
    </source>
</evidence>
<dbReference type="Pfam" id="PF00578">
    <property type="entry name" value="AhpC-TSA"/>
    <property type="match status" value="1"/>
</dbReference>
<dbReference type="Gene3D" id="3.40.30.10">
    <property type="entry name" value="Glutaredoxin"/>
    <property type="match status" value="1"/>
</dbReference>
<keyword evidence="5" id="KW-1015">Disulfide bond</keyword>
<evidence type="ECO:0000256" key="8">
    <source>
        <dbReference type="ARBA" id="ARBA00042163"/>
    </source>
</evidence>
<dbReference type="GO" id="GO:0045454">
    <property type="term" value="P:cell redox homeostasis"/>
    <property type="evidence" value="ECO:0007669"/>
    <property type="project" value="TreeGrafter"/>
</dbReference>
<comment type="subcellular location">
    <subcellularLocation>
        <location evidence="1">Plastid</location>
        <location evidence="1">Chloroplast thylakoid lumen</location>
    </subcellularLocation>
</comment>
<accession>A0A9I9E9K7</accession>
<evidence type="ECO:0000256" key="1">
    <source>
        <dbReference type="ARBA" id="ARBA00004456"/>
    </source>
</evidence>
<keyword evidence="6" id="KW-0676">Redox-active center</keyword>
<evidence type="ECO:0000256" key="4">
    <source>
        <dbReference type="ARBA" id="ARBA00023002"/>
    </source>
</evidence>
<dbReference type="GO" id="GO:0009535">
    <property type="term" value="C:chloroplast thylakoid membrane"/>
    <property type="evidence" value="ECO:0007669"/>
    <property type="project" value="TreeGrafter"/>
</dbReference>
<name>A0A9I9E9K7_CUCME</name>
<keyword evidence="2" id="KW-0575">Peroxidase</keyword>
<dbReference type="PANTHER" id="PTHR42801:SF4">
    <property type="entry name" value="AHPC_TSA FAMILY PROTEIN"/>
    <property type="match status" value="1"/>
</dbReference>
<evidence type="ECO:0000256" key="3">
    <source>
        <dbReference type="ARBA" id="ARBA00022862"/>
    </source>
</evidence>
<dbReference type="EnsemblPlants" id="MELO3C030723.2.1">
    <property type="protein sequence ID" value="MELO3C030723.2.1"/>
    <property type="gene ID" value="MELO3C030723.2"/>
</dbReference>
<evidence type="ECO:0000256" key="5">
    <source>
        <dbReference type="ARBA" id="ARBA00023157"/>
    </source>
</evidence>
<evidence type="ECO:0000256" key="2">
    <source>
        <dbReference type="ARBA" id="ARBA00022559"/>
    </source>
</evidence>